<dbReference type="InterPro" id="IPR036389">
    <property type="entry name" value="RNase_III_sf"/>
</dbReference>
<dbReference type="SUPFAM" id="SSF69065">
    <property type="entry name" value="RNase III domain-like"/>
    <property type="match status" value="2"/>
</dbReference>
<feature type="region of interest" description="Disordered" evidence="2">
    <location>
        <begin position="1"/>
        <end position="46"/>
    </location>
</feature>
<keyword evidence="5" id="KW-1185">Reference proteome</keyword>
<sequence>MSGTTAPLSSSKPILQSSRQDREGASSERNRSSKRSRDDSADNDPAFQKRIRQDQQSTFELKHASFWQHCVPIAPAIYSSIIVHITRVPDEESSRANVPPSKPLVFRSLCFLTKRKAPVDPTDPFPVATALSSVVRFAFQCRTGPQVDLRDSRRYANVRDYTRKLMTIMARQPTLQIAETEMPYLLVPVRREIVGSNVDLSTESIIDWAEVDAFANAHGRMLQRDEVADANRLKHIVDDGLFSYHHTDVSARFEVVALRTDLHPDETHGEESILASQPRKWREQQGGIWDPQPVFDVKTAWDLHTMLRPSSSLGTTLVLPQLIQKCHLSLSMFYSLFAVPALVHALDYLLLSKELIKQFRLRKTKIDHAMEALALPTAELGVNYERLEWYGDSCCDVVAGIYAYHAHAHQGVEVDQLQKLKEMIVVNQQQSEAAKRSGLVHYIRANRAHSRQWLPLAEVQAKLKPYSFANSGPVRIGFKTTADVLESVVGAYVLSNGFARVFKSFKKLGFQLQAPIMFKQLKDIPLLDMNHRQIPFATETQISQLQQITSYTFHERRLAQFALAHPFELEENALQYLFYRLGSVVLHHLLAEWLFGCHTEWDVARLTDAYDFYSQPIHTAKVMTKTGLAAILSTTNPCLAPKSGSRLYSNKLEKYTANPGKVPGMNETERLDAGLKFLVAVVYIDSRWSWSKGPRKVFRHLCLPALSTMHLPDVKHLHPRQILEQLLRRRNCRGFEVKKTAPNGMATVQIVWHGKTIAQSAQPSRQKALEIASRAALSWYRDPGNTETLSSICNCPSKDDTWEN</sequence>
<dbReference type="PANTHER" id="PTHR14950:SF37">
    <property type="entry name" value="ENDORIBONUCLEASE DICER"/>
    <property type="match status" value="1"/>
</dbReference>
<dbReference type="PROSITE" id="PS50142">
    <property type="entry name" value="RNASE_3_2"/>
    <property type="match status" value="1"/>
</dbReference>
<evidence type="ECO:0000313" key="4">
    <source>
        <dbReference type="EMBL" id="GHJ89295.1"/>
    </source>
</evidence>
<accession>A0A8H3TYP6</accession>
<feature type="compositionally biased region" description="Polar residues" evidence="2">
    <location>
        <begin position="1"/>
        <end position="18"/>
    </location>
</feature>
<dbReference type="InterPro" id="IPR000999">
    <property type="entry name" value="RNase_III_dom"/>
</dbReference>
<reference evidence="4" key="1">
    <citation type="submission" date="2020-07" db="EMBL/GenBank/DDBJ databases">
        <title>Draft Genome Sequence of a Deep-Sea Yeast, Naganishia (Cryptococcus) liquefaciens strain N6.</title>
        <authorList>
            <person name="Han Y.W."/>
            <person name="Kajitani R."/>
            <person name="Morimoto H."/>
            <person name="Parhat M."/>
            <person name="Tsubouchi H."/>
            <person name="Bakenova O."/>
            <person name="Ogata M."/>
            <person name="Argunhan B."/>
            <person name="Aoki R."/>
            <person name="Kajiwara S."/>
            <person name="Itoh T."/>
            <person name="Iwasaki H."/>
        </authorList>
    </citation>
    <scope>NUCLEOTIDE SEQUENCE</scope>
    <source>
        <strain evidence="4">N6</strain>
    </source>
</reference>
<keyword evidence="1" id="KW-0378">Hydrolase</keyword>
<dbReference type="GO" id="GO:0006396">
    <property type="term" value="P:RNA processing"/>
    <property type="evidence" value="ECO:0007669"/>
    <property type="project" value="InterPro"/>
</dbReference>
<organism evidence="4 5">
    <name type="scientific">Naganishia liquefaciens</name>
    <dbReference type="NCBI Taxonomy" id="104408"/>
    <lineage>
        <taxon>Eukaryota</taxon>
        <taxon>Fungi</taxon>
        <taxon>Dikarya</taxon>
        <taxon>Basidiomycota</taxon>
        <taxon>Agaricomycotina</taxon>
        <taxon>Tremellomycetes</taxon>
        <taxon>Filobasidiales</taxon>
        <taxon>Filobasidiaceae</taxon>
        <taxon>Naganishia</taxon>
    </lineage>
</organism>
<gene>
    <name evidence="4" type="ORF">NliqN6_5697</name>
</gene>
<evidence type="ECO:0000256" key="2">
    <source>
        <dbReference type="SAM" id="MobiDB-lite"/>
    </source>
</evidence>
<dbReference type="EMBL" id="BLZA01000040">
    <property type="protein sequence ID" value="GHJ89295.1"/>
    <property type="molecule type" value="Genomic_DNA"/>
</dbReference>
<dbReference type="Gene3D" id="1.10.1520.10">
    <property type="entry name" value="Ribonuclease III domain"/>
    <property type="match status" value="2"/>
</dbReference>
<dbReference type="Proteomes" id="UP000620104">
    <property type="component" value="Unassembled WGS sequence"/>
</dbReference>
<dbReference type="Pfam" id="PF00636">
    <property type="entry name" value="Ribonuclease_3"/>
    <property type="match status" value="1"/>
</dbReference>
<dbReference type="SMART" id="SM00535">
    <property type="entry name" value="RIBOc"/>
    <property type="match status" value="1"/>
</dbReference>
<dbReference type="PANTHER" id="PTHR14950">
    <property type="entry name" value="DICER-RELATED"/>
    <property type="match status" value="1"/>
</dbReference>
<name>A0A8H3TYP6_9TREE</name>
<dbReference type="CDD" id="cd00593">
    <property type="entry name" value="RIBOc"/>
    <property type="match status" value="1"/>
</dbReference>
<comment type="caution">
    <text evidence="4">The sequence shown here is derived from an EMBL/GenBank/DDBJ whole genome shotgun (WGS) entry which is preliminary data.</text>
</comment>
<evidence type="ECO:0000256" key="1">
    <source>
        <dbReference type="ARBA" id="ARBA00022801"/>
    </source>
</evidence>
<dbReference type="GO" id="GO:0004525">
    <property type="term" value="F:ribonuclease III activity"/>
    <property type="evidence" value="ECO:0007669"/>
    <property type="project" value="InterPro"/>
</dbReference>
<dbReference type="OrthoDB" id="416741at2759"/>
<evidence type="ECO:0000313" key="5">
    <source>
        <dbReference type="Proteomes" id="UP000620104"/>
    </source>
</evidence>
<protein>
    <recommendedName>
        <fullName evidence="3">RNase III domain-containing protein</fullName>
    </recommendedName>
</protein>
<feature type="compositionally biased region" description="Basic and acidic residues" evidence="2">
    <location>
        <begin position="19"/>
        <end position="40"/>
    </location>
</feature>
<dbReference type="AlphaFoldDB" id="A0A8H3TYP6"/>
<feature type="domain" description="RNase III" evidence="3">
    <location>
        <begin position="352"/>
        <end position="497"/>
    </location>
</feature>
<evidence type="ECO:0000259" key="3">
    <source>
        <dbReference type="PROSITE" id="PS50142"/>
    </source>
</evidence>
<proteinExistence type="predicted"/>